<feature type="transmembrane region" description="Helical" evidence="1">
    <location>
        <begin position="47"/>
        <end position="65"/>
    </location>
</feature>
<keyword evidence="3" id="KW-1185">Reference proteome</keyword>
<evidence type="ECO:0000256" key="1">
    <source>
        <dbReference type="SAM" id="Phobius"/>
    </source>
</evidence>
<dbReference type="PANTHER" id="PTHR38684">
    <property type="entry name" value="PROTEIN AMPE"/>
    <property type="match status" value="1"/>
</dbReference>
<sequence>MTLISLLLVLFVERVTTKSRYWQADFYSEKYISGWQRRDGLTGETSVLTLLLVIALPAIIVFCILTFAVGQIIAFILSTSILMVCVGCPNVRATYKCYLQAANRGDMEACSLYEDQICENQKIPATFGQNLVWQNYRHYAAVILFFVFFGAAGALFYVLARAIQSKIGNDNQHANKIIHVLDWLPVRITSLGFLLVGHFSRALPIWLGHFFAANISAKKLLIDVTQAAEEVEPDERDYTEEPCTLVKLAKRNILFLMAVISGLTLGGWLS</sequence>
<keyword evidence="1" id="KW-1133">Transmembrane helix</keyword>
<reference evidence="2 3" key="1">
    <citation type="submission" date="2019-12" db="EMBL/GenBank/DDBJ databases">
        <title>Genome sequencing and assembly of endphytes of Porphyra tenera.</title>
        <authorList>
            <person name="Park J.M."/>
            <person name="Shin R."/>
            <person name="Jo S.H."/>
        </authorList>
    </citation>
    <scope>NUCLEOTIDE SEQUENCE [LARGE SCALE GENOMIC DNA]</scope>
    <source>
        <strain evidence="2 3">GPM4</strain>
    </source>
</reference>
<dbReference type="NCBIfam" id="NF008219">
    <property type="entry name" value="PRK10987.1"/>
    <property type="match status" value="1"/>
</dbReference>
<dbReference type="AlphaFoldDB" id="A0A857JQ86"/>
<dbReference type="GO" id="GO:0046677">
    <property type="term" value="P:response to antibiotic"/>
    <property type="evidence" value="ECO:0007669"/>
    <property type="project" value="TreeGrafter"/>
</dbReference>
<dbReference type="PANTHER" id="PTHR38684:SF1">
    <property type="entry name" value="PROTEIN AMPE"/>
    <property type="match status" value="1"/>
</dbReference>
<dbReference type="OrthoDB" id="9811967at2"/>
<gene>
    <name evidence="2" type="ORF">FX988_03581</name>
</gene>
<evidence type="ECO:0000313" key="3">
    <source>
        <dbReference type="Proteomes" id="UP000464524"/>
    </source>
</evidence>
<protein>
    <submittedName>
        <fullName evidence="2">Protein AmpE</fullName>
    </submittedName>
</protein>
<dbReference type="InterPro" id="IPR052966">
    <property type="entry name" value="Beta-lactamase_Reg"/>
</dbReference>
<feature type="transmembrane region" description="Helical" evidence="1">
    <location>
        <begin position="253"/>
        <end position="269"/>
    </location>
</feature>
<proteinExistence type="predicted"/>
<accession>A0A857JQ86</accession>
<keyword evidence="1" id="KW-0812">Transmembrane</keyword>
<dbReference type="KEGG" id="pmes:FX988_03581"/>
<dbReference type="RefSeq" id="WP_160181421.1">
    <property type="nucleotide sequence ID" value="NZ_CP047656.1"/>
</dbReference>
<dbReference type="Proteomes" id="UP000464524">
    <property type="component" value="Chromosome"/>
</dbReference>
<name>A0A857JQ86_9ALTE</name>
<feature type="transmembrane region" description="Helical" evidence="1">
    <location>
        <begin position="72"/>
        <end position="92"/>
    </location>
</feature>
<organism evidence="2 3">
    <name type="scientific">Paraglaciecola mesophila</name>
    <dbReference type="NCBI Taxonomy" id="197222"/>
    <lineage>
        <taxon>Bacteria</taxon>
        <taxon>Pseudomonadati</taxon>
        <taxon>Pseudomonadota</taxon>
        <taxon>Gammaproteobacteria</taxon>
        <taxon>Alteromonadales</taxon>
        <taxon>Alteromonadaceae</taxon>
        <taxon>Paraglaciecola</taxon>
    </lineage>
</organism>
<dbReference type="GO" id="GO:0005886">
    <property type="term" value="C:plasma membrane"/>
    <property type="evidence" value="ECO:0007669"/>
    <property type="project" value="TreeGrafter"/>
</dbReference>
<keyword evidence="1" id="KW-0472">Membrane</keyword>
<dbReference type="EMBL" id="CP047656">
    <property type="protein sequence ID" value="QHJ13320.1"/>
    <property type="molecule type" value="Genomic_DNA"/>
</dbReference>
<feature type="transmembrane region" description="Helical" evidence="1">
    <location>
        <begin position="139"/>
        <end position="160"/>
    </location>
</feature>
<dbReference type="InterPro" id="IPR031347">
    <property type="entry name" value="AmpE"/>
</dbReference>
<dbReference type="Pfam" id="PF17113">
    <property type="entry name" value="AmpE"/>
    <property type="match status" value="1"/>
</dbReference>
<evidence type="ECO:0000313" key="2">
    <source>
        <dbReference type="EMBL" id="QHJ13320.1"/>
    </source>
</evidence>